<evidence type="ECO:0000256" key="2">
    <source>
        <dbReference type="ARBA" id="ARBA00006061"/>
    </source>
</evidence>
<dbReference type="eggNOG" id="ENOG502R8AM">
    <property type="taxonomic scope" value="Eukaryota"/>
</dbReference>
<dbReference type="FunFam" id="2.170.150.80:FF:000003">
    <property type="entry name" value="NAC domain-containing protein"/>
    <property type="match status" value="1"/>
</dbReference>
<evidence type="ECO:0000256" key="1">
    <source>
        <dbReference type="ARBA" id="ARBA00004123"/>
    </source>
</evidence>
<dbReference type="PANTHER" id="PTHR31745:SF1">
    <property type="entry name" value="SINGLE-STRANDED DNA-BINDING PROTEIN WHY2, MITOCHONDRIAL"/>
    <property type="match status" value="1"/>
</dbReference>
<keyword evidence="4" id="KW-0805">Transcription regulation</keyword>
<dbReference type="GO" id="GO:0003697">
    <property type="term" value="F:single-stranded DNA binding"/>
    <property type="evidence" value="ECO:0007669"/>
    <property type="project" value="InterPro"/>
</dbReference>
<evidence type="ECO:0000256" key="4">
    <source>
        <dbReference type="ARBA" id="ARBA00023015"/>
    </source>
</evidence>
<protein>
    <submittedName>
        <fullName evidence="9">Protein BEARSKIN1</fullName>
    </submittedName>
</protein>
<evidence type="ECO:0000256" key="7">
    <source>
        <dbReference type="ARBA" id="ARBA00023242"/>
    </source>
</evidence>
<comment type="subcellular location">
    <subcellularLocation>
        <location evidence="1">Nucleus</location>
    </subcellularLocation>
</comment>
<evidence type="ECO:0000256" key="3">
    <source>
        <dbReference type="ARBA" id="ARBA00022946"/>
    </source>
</evidence>
<dbReference type="PANTHER" id="PTHR31745">
    <property type="entry name" value="SINGLE-STRANDED DNA-BINDING PROTEIN WHY2, MITOCHONDRIAL"/>
    <property type="match status" value="1"/>
</dbReference>
<dbReference type="SUPFAM" id="SSF54447">
    <property type="entry name" value="ssDNA-binding transcriptional regulator domain"/>
    <property type="match status" value="1"/>
</dbReference>
<dbReference type="Gene3D" id="2.170.150.80">
    <property type="entry name" value="NAC domain"/>
    <property type="match status" value="1"/>
</dbReference>
<accession>W9SHN5</accession>
<keyword evidence="6" id="KW-0804">Transcription</keyword>
<comment type="similarity">
    <text evidence="2">Belongs to the Whirly family.</text>
</comment>
<dbReference type="GO" id="GO:0005634">
    <property type="term" value="C:nucleus"/>
    <property type="evidence" value="ECO:0007669"/>
    <property type="project" value="UniProtKB-SubCell"/>
</dbReference>
<dbReference type="SUPFAM" id="SSF101941">
    <property type="entry name" value="NAC domain"/>
    <property type="match status" value="1"/>
</dbReference>
<dbReference type="Proteomes" id="UP000030645">
    <property type="component" value="Unassembled WGS sequence"/>
</dbReference>
<feature type="domain" description="NAC" evidence="8">
    <location>
        <begin position="8"/>
        <end position="166"/>
    </location>
</feature>
<dbReference type="Pfam" id="PF08536">
    <property type="entry name" value="Whirly"/>
    <property type="match status" value="1"/>
</dbReference>
<sequence>MGSSSGSVPPGFRFHPTDEELLHYYLKKKVSFHKFEMEVIREVDLNKLEPWDLQERCRIGSTPQNEWYFFSHKDRKYPTGSRTNRATSAGFWKATGRDKCIRNTFKKIGMRKTLVFYRGRAPHGQKTDWIMHEYRLEDQDHDPNNLSHDSSSSSEDGWVVCRVFKKKNLFKVGGNNEGGGGSSNNIINSEITRSSTTTCHHHGHLNINTANNNANAFNSNMQASSNQYHLLRQPSHNLMMQQPSTTSFELNNKPPTPLHHELAFHYPPPAYSHPSLIPNAYDSTALNRLQQVKQLMITNAATRADCESGSDYPPCEPGLEVATAAQHVNISTSTTAGRDHDQAQAGMTEWPTMLDRMVSPSAASAANNNDTLPSVSAHINHLSLRASTAGTGEMDFWGYAKNQSSKNLLYGKDVNLSDGLPLHSFTSRAGISTAGPGQTLGVKGSIAAPYTVYKGKAALSVTPVLPTFTKLDSGLRVVDRHGVMMLKFIPAIGERKYDWEKKQLFALNATEVGSLISMGSNDSCEFFHDPSMLSSNAGQVRKSLSIKPHATGGGYMISLTVVNNILKTRDNFAVPFTTAEFAVVKTVCSYALPHILGWDRLTNKLPRDLPEAHASSSKCHLGVSIILTNQKPSFSLSLHFLSLSPRTADPPLARFQRSFSTPPSSLEKSYRAESGLVSSSRQLRRTTPHSPAKVLKNTQTFDRDIFVVRCPIEVIPVPIDSERRDKENCTSSTA</sequence>
<dbReference type="AlphaFoldDB" id="W9SHN5"/>
<keyword evidence="7" id="KW-0539">Nucleus</keyword>
<proteinExistence type="inferred from homology"/>
<dbReference type="STRING" id="981085.W9SHN5"/>
<dbReference type="Pfam" id="PF02365">
    <property type="entry name" value="NAM"/>
    <property type="match status" value="1"/>
</dbReference>
<evidence type="ECO:0000313" key="10">
    <source>
        <dbReference type="Proteomes" id="UP000030645"/>
    </source>
</evidence>
<dbReference type="EMBL" id="KE346302">
    <property type="protein sequence ID" value="EXC32481.1"/>
    <property type="molecule type" value="Genomic_DNA"/>
</dbReference>
<keyword evidence="3" id="KW-0809">Transit peptide</keyword>
<reference evidence="10" key="1">
    <citation type="submission" date="2013-01" db="EMBL/GenBank/DDBJ databases">
        <title>Draft Genome Sequence of a Mulberry Tree, Morus notabilis C.K. Schneid.</title>
        <authorList>
            <person name="He N."/>
            <person name="Zhao S."/>
        </authorList>
    </citation>
    <scope>NUCLEOTIDE SEQUENCE</scope>
</reference>
<keyword evidence="5" id="KW-0238">DNA-binding</keyword>
<dbReference type="InterPro" id="IPR003441">
    <property type="entry name" value="NAC-dom"/>
</dbReference>
<dbReference type="Gene3D" id="2.30.31.10">
    <property type="entry name" value="Transcriptional Coactivator Pc4, Chain A"/>
    <property type="match status" value="1"/>
</dbReference>
<organism evidence="9 10">
    <name type="scientific">Morus notabilis</name>
    <dbReference type="NCBI Taxonomy" id="981085"/>
    <lineage>
        <taxon>Eukaryota</taxon>
        <taxon>Viridiplantae</taxon>
        <taxon>Streptophyta</taxon>
        <taxon>Embryophyta</taxon>
        <taxon>Tracheophyta</taxon>
        <taxon>Spermatophyta</taxon>
        <taxon>Magnoliopsida</taxon>
        <taxon>eudicotyledons</taxon>
        <taxon>Gunneridae</taxon>
        <taxon>Pentapetalae</taxon>
        <taxon>rosids</taxon>
        <taxon>fabids</taxon>
        <taxon>Rosales</taxon>
        <taxon>Moraceae</taxon>
        <taxon>Moreae</taxon>
        <taxon>Morus</taxon>
    </lineage>
</organism>
<dbReference type="InterPro" id="IPR009044">
    <property type="entry name" value="ssDNA-bd_transcriptional_reg"/>
</dbReference>
<keyword evidence="10" id="KW-1185">Reference proteome</keyword>
<dbReference type="GO" id="GO:0006355">
    <property type="term" value="P:regulation of DNA-templated transcription"/>
    <property type="evidence" value="ECO:0007669"/>
    <property type="project" value="InterPro"/>
</dbReference>
<dbReference type="InterPro" id="IPR036093">
    <property type="entry name" value="NAC_dom_sf"/>
</dbReference>
<dbReference type="GO" id="GO:0006952">
    <property type="term" value="P:defense response"/>
    <property type="evidence" value="ECO:0007669"/>
    <property type="project" value="InterPro"/>
</dbReference>
<evidence type="ECO:0000256" key="6">
    <source>
        <dbReference type="ARBA" id="ARBA00023163"/>
    </source>
</evidence>
<evidence type="ECO:0000256" key="5">
    <source>
        <dbReference type="ARBA" id="ARBA00023125"/>
    </source>
</evidence>
<dbReference type="InterPro" id="IPR013742">
    <property type="entry name" value="Whirly"/>
</dbReference>
<gene>
    <name evidence="9" type="ORF">L484_012648</name>
</gene>
<evidence type="ECO:0000313" key="9">
    <source>
        <dbReference type="EMBL" id="EXC32481.1"/>
    </source>
</evidence>
<evidence type="ECO:0000259" key="8">
    <source>
        <dbReference type="PROSITE" id="PS51005"/>
    </source>
</evidence>
<name>W9SHN5_9ROSA</name>
<dbReference type="PROSITE" id="PS51005">
    <property type="entry name" value="NAC"/>
    <property type="match status" value="1"/>
</dbReference>